<feature type="non-terminal residue" evidence="4">
    <location>
        <position position="1"/>
    </location>
</feature>
<dbReference type="InterPro" id="IPR007110">
    <property type="entry name" value="Ig-like_dom"/>
</dbReference>
<dbReference type="SUPFAM" id="SSF48726">
    <property type="entry name" value="Immunoglobulin"/>
    <property type="match status" value="3"/>
</dbReference>
<dbReference type="Pfam" id="PF07679">
    <property type="entry name" value="I-set"/>
    <property type="match status" value="1"/>
</dbReference>
<dbReference type="OMA" id="AMKTVQF"/>
<dbReference type="CDD" id="cd00096">
    <property type="entry name" value="Ig"/>
    <property type="match status" value="2"/>
</dbReference>
<evidence type="ECO:0000256" key="3">
    <source>
        <dbReference type="ARBA" id="ARBA00023157"/>
    </source>
</evidence>
<evidence type="ECO:0000313" key="4">
    <source>
        <dbReference type="EMBL" id="ENN77488.1"/>
    </source>
</evidence>
<dbReference type="EMBL" id="KB740945">
    <property type="protein sequence ID" value="ENN77488.1"/>
    <property type="molecule type" value="Genomic_DNA"/>
</dbReference>
<dbReference type="InterPro" id="IPR013162">
    <property type="entry name" value="CD80_C2-set"/>
</dbReference>
<dbReference type="InterPro" id="IPR036179">
    <property type="entry name" value="Ig-like_dom_sf"/>
</dbReference>
<evidence type="ECO:0000256" key="2">
    <source>
        <dbReference type="ARBA" id="ARBA00023136"/>
    </source>
</evidence>
<organism evidence="4">
    <name type="scientific">Dendroctonus ponderosae</name>
    <name type="common">Mountain pine beetle</name>
    <dbReference type="NCBI Taxonomy" id="77166"/>
    <lineage>
        <taxon>Eukaryota</taxon>
        <taxon>Metazoa</taxon>
        <taxon>Ecdysozoa</taxon>
        <taxon>Arthropoda</taxon>
        <taxon>Hexapoda</taxon>
        <taxon>Insecta</taxon>
        <taxon>Pterygota</taxon>
        <taxon>Neoptera</taxon>
        <taxon>Endopterygota</taxon>
        <taxon>Coleoptera</taxon>
        <taxon>Polyphaga</taxon>
        <taxon>Cucujiformia</taxon>
        <taxon>Curculionidae</taxon>
        <taxon>Scolytinae</taxon>
        <taxon>Dendroctonus</taxon>
    </lineage>
</organism>
<accession>N6TI40</accession>
<sequence length="332" mass="37088">FDVRGKSLSDVVHWSDPQVFGHRAQFFTVPKPATLHLEKVLLEDQGIYRCRVDFRTNPTRNSALNLTVIGKFVIGKVGTDCTVCSVTVPPHQIMIYDNMGRNVSGVVGPLEEGSKLVLTCEVRGGKLHRMNPDDGRVTGNPPPTVSWFVNGRLVAGQREVLTKPKVVVNRLDIKEVTRDKLNSTFKCQASNTNLITPIENGVQLELLRNFHKPRLQCVFHTFPNNVLSFAVRPLHVIIPTKPMQLVANEEITIHCQVTGSRPRAVVSWSRDNREFKRGKFHDTDSNESLVLSSVSFAPVPEDDGTVLKCIGTNPKLLAYSQEDSFRLNVVCK</sequence>
<name>N6TI40_DENPD</name>
<dbReference type="InterPro" id="IPR013098">
    <property type="entry name" value="Ig_I-set"/>
</dbReference>
<dbReference type="OrthoDB" id="10055806at2759"/>
<dbReference type="AlphaFoldDB" id="N6TI40"/>
<gene>
    <name evidence="4" type="ORF">YQE_06015</name>
</gene>
<comment type="subcellular location">
    <subcellularLocation>
        <location evidence="1">Membrane</location>
        <topology evidence="1">Single-pass membrane protein</topology>
    </subcellularLocation>
</comment>
<proteinExistence type="predicted"/>
<dbReference type="Gene3D" id="2.60.40.10">
    <property type="entry name" value="Immunoglobulins"/>
    <property type="match status" value="3"/>
</dbReference>
<dbReference type="GO" id="GO:0016020">
    <property type="term" value="C:membrane"/>
    <property type="evidence" value="ECO:0007669"/>
    <property type="project" value="UniProtKB-SubCell"/>
</dbReference>
<dbReference type="PANTHER" id="PTHR23278">
    <property type="entry name" value="SIDESTEP PROTEIN"/>
    <property type="match status" value="1"/>
</dbReference>
<keyword evidence="2" id="KW-0472">Membrane</keyword>
<dbReference type="Pfam" id="PF08205">
    <property type="entry name" value="C2-set_2"/>
    <property type="match status" value="1"/>
</dbReference>
<reference evidence="4" key="1">
    <citation type="journal article" date="2013" name="Genome Biol.">
        <title>Draft genome of the mountain pine beetle, Dendroctonus ponderosae Hopkins, a major forest pest.</title>
        <authorList>
            <person name="Keeling C.I."/>
            <person name="Yuen M.M."/>
            <person name="Liao N.Y."/>
            <person name="Docking T.R."/>
            <person name="Chan S.K."/>
            <person name="Taylor G.A."/>
            <person name="Palmquist D.L."/>
            <person name="Jackman S.D."/>
            <person name="Nguyen A."/>
            <person name="Li M."/>
            <person name="Henderson H."/>
            <person name="Janes J.K."/>
            <person name="Zhao Y."/>
            <person name="Pandoh P."/>
            <person name="Moore R."/>
            <person name="Sperling F.A."/>
            <person name="Huber D.P."/>
            <person name="Birol I."/>
            <person name="Jones S.J."/>
            <person name="Bohlmann J."/>
        </authorList>
    </citation>
    <scope>NUCLEOTIDE SEQUENCE</scope>
</reference>
<dbReference type="PROSITE" id="PS50835">
    <property type="entry name" value="IG_LIKE"/>
    <property type="match status" value="2"/>
</dbReference>
<dbReference type="PANTHER" id="PTHR23278:SF26">
    <property type="entry name" value="SIDESTEP III, ISOFORM O"/>
    <property type="match status" value="1"/>
</dbReference>
<evidence type="ECO:0000256" key="1">
    <source>
        <dbReference type="ARBA" id="ARBA00004167"/>
    </source>
</evidence>
<dbReference type="InterPro" id="IPR013783">
    <property type="entry name" value="Ig-like_fold"/>
</dbReference>
<dbReference type="InterPro" id="IPR003599">
    <property type="entry name" value="Ig_sub"/>
</dbReference>
<protein>
    <submittedName>
        <fullName evidence="4">Uncharacterized protein</fullName>
    </submittedName>
</protein>
<keyword evidence="3" id="KW-1015">Disulfide bond</keyword>
<dbReference type="SMART" id="SM00409">
    <property type="entry name" value="IG"/>
    <property type="match status" value="3"/>
</dbReference>